<evidence type="ECO:0000313" key="2">
    <source>
        <dbReference type="Proteomes" id="UP000187203"/>
    </source>
</evidence>
<name>A0A1R3KMS6_9ROSI</name>
<comment type="caution">
    <text evidence="1">The sequence shown here is derived from an EMBL/GenBank/DDBJ whole genome shotgun (WGS) entry which is preliminary data.</text>
</comment>
<protein>
    <submittedName>
        <fullName evidence="1">Uncharacterized protein</fullName>
    </submittedName>
</protein>
<evidence type="ECO:0000313" key="1">
    <source>
        <dbReference type="EMBL" id="OMP08395.1"/>
    </source>
</evidence>
<dbReference type="EMBL" id="AWUE01012745">
    <property type="protein sequence ID" value="OMP08395.1"/>
    <property type="molecule type" value="Genomic_DNA"/>
</dbReference>
<dbReference type="AlphaFoldDB" id="A0A1R3KMS6"/>
<gene>
    <name evidence="1" type="ORF">COLO4_06518</name>
</gene>
<dbReference type="Proteomes" id="UP000187203">
    <property type="component" value="Unassembled WGS sequence"/>
</dbReference>
<accession>A0A1R3KMS6</accession>
<sequence length="48" mass="5650">MMMRLCGDERGERIERGNGDQSGVKFVSRSWWEGASLLCNWDKDPMEW</sequence>
<organism evidence="1 2">
    <name type="scientific">Corchorus olitorius</name>
    <dbReference type="NCBI Taxonomy" id="93759"/>
    <lineage>
        <taxon>Eukaryota</taxon>
        <taxon>Viridiplantae</taxon>
        <taxon>Streptophyta</taxon>
        <taxon>Embryophyta</taxon>
        <taxon>Tracheophyta</taxon>
        <taxon>Spermatophyta</taxon>
        <taxon>Magnoliopsida</taxon>
        <taxon>eudicotyledons</taxon>
        <taxon>Gunneridae</taxon>
        <taxon>Pentapetalae</taxon>
        <taxon>rosids</taxon>
        <taxon>malvids</taxon>
        <taxon>Malvales</taxon>
        <taxon>Malvaceae</taxon>
        <taxon>Grewioideae</taxon>
        <taxon>Apeibeae</taxon>
        <taxon>Corchorus</taxon>
    </lineage>
</organism>
<keyword evidence="2" id="KW-1185">Reference proteome</keyword>
<reference evidence="2" key="1">
    <citation type="submission" date="2013-09" db="EMBL/GenBank/DDBJ databases">
        <title>Corchorus olitorius genome sequencing.</title>
        <authorList>
            <person name="Alam M."/>
            <person name="Haque M.S."/>
            <person name="Islam M.S."/>
            <person name="Emdad E.M."/>
            <person name="Islam M.M."/>
            <person name="Ahmed B."/>
            <person name="Halim A."/>
            <person name="Hossen Q.M.M."/>
            <person name="Hossain M.Z."/>
            <person name="Ahmed R."/>
            <person name="Khan M.M."/>
            <person name="Islam R."/>
            <person name="Rashid M.M."/>
            <person name="Khan S.A."/>
            <person name="Rahman M.S."/>
            <person name="Alam M."/>
            <person name="Yahiya A.S."/>
            <person name="Khan M.S."/>
            <person name="Azam M.S."/>
            <person name="Haque T."/>
            <person name="Lashkar M.Z.H."/>
            <person name="Akhand A.I."/>
            <person name="Morshed G."/>
            <person name="Roy S."/>
            <person name="Uddin K.S."/>
            <person name="Rabeya T."/>
            <person name="Hossain A.S."/>
            <person name="Chowdhury A."/>
            <person name="Snigdha A.R."/>
            <person name="Mortoza M.S."/>
            <person name="Matin S.A."/>
            <person name="Hoque S.M.E."/>
            <person name="Islam M.K."/>
            <person name="Roy D.K."/>
            <person name="Haider R."/>
            <person name="Moosa M.M."/>
            <person name="Elias S.M."/>
            <person name="Hasan A.M."/>
            <person name="Jahan S."/>
            <person name="Shafiuddin M."/>
            <person name="Mahmood N."/>
            <person name="Shommy N.S."/>
        </authorList>
    </citation>
    <scope>NUCLEOTIDE SEQUENCE [LARGE SCALE GENOMIC DNA]</scope>
    <source>
        <strain evidence="2">cv. O-4</strain>
    </source>
</reference>
<proteinExistence type="predicted"/>